<evidence type="ECO:0000313" key="2">
    <source>
        <dbReference type="EMBL" id="KAK0754902.1"/>
    </source>
</evidence>
<gene>
    <name evidence="2" type="ORF">B0T18DRAFT_48260</name>
</gene>
<dbReference type="AlphaFoldDB" id="A0AA40FBT8"/>
<evidence type="ECO:0000313" key="3">
    <source>
        <dbReference type="Proteomes" id="UP001172155"/>
    </source>
</evidence>
<accession>A0AA40FBT8</accession>
<sequence length="170" mass="18626">MQRIGIPRRQTPIGGDARRTFVMRGPNRGSRSRIWTVATAGFQLAGSSKAFCPSTAFSRPLGRRLAASAADETGEDSESPTGDVRREERGGSVGFPDSDLPPSSRIPVVLCAARLDSLSHRRQHCIYAPPFQVIEARQQGNQGALFLCRMKSGMKPRWPTCKDNGFFECS</sequence>
<comment type="caution">
    <text evidence="2">The sequence shown here is derived from an EMBL/GenBank/DDBJ whole genome shotgun (WGS) entry which is preliminary data.</text>
</comment>
<proteinExistence type="predicted"/>
<reference evidence="2" key="1">
    <citation type="submission" date="2023-06" db="EMBL/GenBank/DDBJ databases">
        <title>Genome-scale phylogeny and comparative genomics of the fungal order Sordariales.</title>
        <authorList>
            <consortium name="Lawrence Berkeley National Laboratory"/>
            <person name="Hensen N."/>
            <person name="Bonometti L."/>
            <person name="Westerberg I."/>
            <person name="Brannstrom I.O."/>
            <person name="Guillou S."/>
            <person name="Cros-Aarteil S."/>
            <person name="Calhoun S."/>
            <person name="Haridas S."/>
            <person name="Kuo A."/>
            <person name="Mondo S."/>
            <person name="Pangilinan J."/>
            <person name="Riley R."/>
            <person name="LaButti K."/>
            <person name="Andreopoulos B."/>
            <person name="Lipzen A."/>
            <person name="Chen C."/>
            <person name="Yanf M."/>
            <person name="Daum C."/>
            <person name="Ng V."/>
            <person name="Clum A."/>
            <person name="Steindorff A."/>
            <person name="Ohm R."/>
            <person name="Martin F."/>
            <person name="Silar P."/>
            <person name="Natvig D."/>
            <person name="Lalanne C."/>
            <person name="Gautier V."/>
            <person name="Ament-velasquez S.L."/>
            <person name="Kruys A."/>
            <person name="Hutchinson M.I."/>
            <person name="Powell A.J."/>
            <person name="Barry K."/>
            <person name="Miller A.N."/>
            <person name="Grigoriev I.V."/>
            <person name="Debuchy R."/>
            <person name="Gladieux P."/>
            <person name="Thoren M.H."/>
            <person name="Johannesson H."/>
        </authorList>
    </citation>
    <scope>NUCLEOTIDE SEQUENCE</scope>
    <source>
        <strain evidence="2">SMH3187-1</strain>
    </source>
</reference>
<evidence type="ECO:0000256" key="1">
    <source>
        <dbReference type="SAM" id="MobiDB-lite"/>
    </source>
</evidence>
<name>A0AA40FBT8_9PEZI</name>
<dbReference type="Proteomes" id="UP001172155">
    <property type="component" value="Unassembled WGS sequence"/>
</dbReference>
<dbReference type="EMBL" id="JAUKUD010000001">
    <property type="protein sequence ID" value="KAK0754902.1"/>
    <property type="molecule type" value="Genomic_DNA"/>
</dbReference>
<keyword evidence="3" id="KW-1185">Reference proteome</keyword>
<protein>
    <submittedName>
        <fullName evidence="2">Uncharacterized protein</fullName>
    </submittedName>
</protein>
<feature type="region of interest" description="Disordered" evidence="1">
    <location>
        <begin position="65"/>
        <end position="100"/>
    </location>
</feature>
<organism evidence="2 3">
    <name type="scientific">Schizothecium vesticola</name>
    <dbReference type="NCBI Taxonomy" id="314040"/>
    <lineage>
        <taxon>Eukaryota</taxon>
        <taxon>Fungi</taxon>
        <taxon>Dikarya</taxon>
        <taxon>Ascomycota</taxon>
        <taxon>Pezizomycotina</taxon>
        <taxon>Sordariomycetes</taxon>
        <taxon>Sordariomycetidae</taxon>
        <taxon>Sordariales</taxon>
        <taxon>Schizotheciaceae</taxon>
        <taxon>Schizothecium</taxon>
    </lineage>
</organism>